<name>A0A6U6QQX3_9DINO</name>
<evidence type="ECO:0000256" key="1">
    <source>
        <dbReference type="SAM" id="Phobius"/>
    </source>
</evidence>
<sequence>MPPPCGGAPGGQKVLPAVAVGGAVLYVASNFVSLGTVGLVGIGAGVGYGVGSWVSEKLRGKRCELAMKKLAPQVQVALKQWQAFLEQRLPGRQPNPAEAEALFAEFAQLQPSNAEQVRGFVHAHGGSTVGGAAAMAPGAHV</sequence>
<accession>A0A6U6QQX3</accession>
<evidence type="ECO:0000313" key="2">
    <source>
        <dbReference type="EMBL" id="CAD9619479.1"/>
    </source>
</evidence>
<organism evidence="2">
    <name type="scientific">Zooxanthella nutricula</name>
    <dbReference type="NCBI Taxonomy" id="1333877"/>
    <lineage>
        <taxon>Eukaryota</taxon>
        <taxon>Sar</taxon>
        <taxon>Alveolata</taxon>
        <taxon>Dinophyceae</taxon>
        <taxon>Peridiniales</taxon>
        <taxon>Peridiniales incertae sedis</taxon>
        <taxon>Zooxanthella</taxon>
    </lineage>
</organism>
<keyword evidence="1" id="KW-0812">Transmembrane</keyword>
<keyword evidence="1" id="KW-0472">Membrane</keyword>
<dbReference type="EMBL" id="HBGW01069785">
    <property type="protein sequence ID" value="CAD9619479.1"/>
    <property type="molecule type" value="Transcribed_RNA"/>
</dbReference>
<reference evidence="2" key="1">
    <citation type="submission" date="2021-01" db="EMBL/GenBank/DDBJ databases">
        <authorList>
            <person name="Corre E."/>
            <person name="Pelletier E."/>
            <person name="Niang G."/>
            <person name="Scheremetjew M."/>
            <person name="Finn R."/>
            <person name="Kale V."/>
            <person name="Holt S."/>
            <person name="Cochrane G."/>
            <person name="Meng A."/>
            <person name="Brown T."/>
            <person name="Cohen L."/>
        </authorList>
    </citation>
    <scope>NUCLEOTIDE SEQUENCE</scope>
    <source>
        <strain evidence="2">RCC3387</strain>
    </source>
</reference>
<feature type="transmembrane region" description="Helical" evidence="1">
    <location>
        <begin position="31"/>
        <end position="54"/>
    </location>
</feature>
<dbReference type="AlphaFoldDB" id="A0A6U6QQX3"/>
<proteinExistence type="predicted"/>
<keyword evidence="1" id="KW-1133">Transmembrane helix</keyword>
<protein>
    <submittedName>
        <fullName evidence="2">Uncharacterized protein</fullName>
    </submittedName>
</protein>
<gene>
    <name evidence="2" type="ORF">BRAN1462_LOCUS44504</name>
</gene>